<organism evidence="1 2">
    <name type="scientific">Mangrovibacterium marinum</name>
    <dbReference type="NCBI Taxonomy" id="1639118"/>
    <lineage>
        <taxon>Bacteria</taxon>
        <taxon>Pseudomonadati</taxon>
        <taxon>Bacteroidota</taxon>
        <taxon>Bacteroidia</taxon>
        <taxon>Marinilabiliales</taxon>
        <taxon>Prolixibacteraceae</taxon>
        <taxon>Mangrovibacterium</taxon>
    </lineage>
</organism>
<proteinExistence type="predicted"/>
<dbReference type="RefSeq" id="WP_107821196.1">
    <property type="nucleotide sequence ID" value="NZ_OY782574.1"/>
</dbReference>
<keyword evidence="2" id="KW-1185">Reference proteome</keyword>
<name>A0A2T5C4L5_9BACT</name>
<dbReference type="OrthoDB" id="1494649at2"/>
<dbReference type="AlphaFoldDB" id="A0A2T5C4L5"/>
<dbReference type="Proteomes" id="UP000243525">
    <property type="component" value="Unassembled WGS sequence"/>
</dbReference>
<sequence length="139" mass="16472">MERRDYLMDQINELGLFIAKLMGRLSKMAQDNQHDLLQGEAKDALTVQFGWELDDLLFLEKSAFISLMEENLLADEHYEKLAEIFSLLGDHALEHETLLRKELYYQKALWLLRYVDHHSSNYSMERQRKIVDLEVRLNG</sequence>
<protein>
    <submittedName>
        <fullName evidence="1">Uncharacterized protein</fullName>
    </submittedName>
</protein>
<reference evidence="1 2" key="1">
    <citation type="submission" date="2018-04" db="EMBL/GenBank/DDBJ databases">
        <title>Genomic Encyclopedia of Archaeal and Bacterial Type Strains, Phase II (KMG-II): from individual species to whole genera.</title>
        <authorList>
            <person name="Goeker M."/>
        </authorList>
    </citation>
    <scope>NUCLEOTIDE SEQUENCE [LARGE SCALE GENOMIC DNA]</scope>
    <source>
        <strain evidence="1 2">DSM 28823</strain>
    </source>
</reference>
<evidence type="ECO:0000313" key="1">
    <source>
        <dbReference type="EMBL" id="PTN09812.1"/>
    </source>
</evidence>
<comment type="caution">
    <text evidence="1">The sequence shown here is derived from an EMBL/GenBank/DDBJ whole genome shotgun (WGS) entry which is preliminary data.</text>
</comment>
<evidence type="ECO:0000313" key="2">
    <source>
        <dbReference type="Proteomes" id="UP000243525"/>
    </source>
</evidence>
<gene>
    <name evidence="1" type="ORF">C8N47_103106</name>
</gene>
<accession>A0A2T5C4L5</accession>
<dbReference type="EMBL" id="QAAD01000003">
    <property type="protein sequence ID" value="PTN09812.1"/>
    <property type="molecule type" value="Genomic_DNA"/>
</dbReference>